<sequence length="201" mass="23146">MALPLAFLLALVVLSCKNTCSLGCDLPQIHNLGLETPEKNEEGALTLLQKMRRIPTFCCLNDRKDFAFPQKLLEGEKVPRAQAVAVLQEMTHQIFRLFGTQEAFAAWNKTLLDTFLSGLHQHLEYLKACVTHQVRQQKALGITVRKYFRRITDYLKENEYLPCAWEMVRTEIMKFLSSSPKLYERLRSMERDLVQQGNASP</sequence>
<evidence type="ECO:0000256" key="9">
    <source>
        <dbReference type="SAM" id="SignalP"/>
    </source>
</evidence>
<comment type="subcellular location">
    <subcellularLocation>
        <location evidence="1">Secreted</location>
    </subcellularLocation>
</comment>
<dbReference type="PRINTS" id="PR00266">
    <property type="entry name" value="INTERFERONAB"/>
</dbReference>
<dbReference type="SMART" id="SM00076">
    <property type="entry name" value="IFabd"/>
    <property type="match status" value="1"/>
</dbReference>
<feature type="chain" id="PRO_5036140424" evidence="9">
    <location>
        <begin position="24"/>
        <end position="201"/>
    </location>
</feature>
<evidence type="ECO:0000313" key="12">
    <source>
        <dbReference type="Proteomes" id="UP000335636"/>
    </source>
</evidence>
<dbReference type="AlphaFoldDB" id="A0A5E4D5G3"/>
<evidence type="ECO:0000256" key="8">
    <source>
        <dbReference type="RuleBase" id="RU000436"/>
    </source>
</evidence>
<reference evidence="11 12" key="1">
    <citation type="submission" date="2019-04" db="EMBL/GenBank/DDBJ databases">
        <authorList>
            <person name="Alioto T."/>
            <person name="Alioto T."/>
        </authorList>
    </citation>
    <scope>NUCLEOTIDE SEQUENCE [LARGE SCALE GENOMIC DNA]</scope>
</reference>
<protein>
    <submittedName>
        <fullName evidence="10">Interferon alpha-2-like</fullName>
    </submittedName>
</protein>
<evidence type="ECO:0000256" key="5">
    <source>
        <dbReference type="ARBA" id="ARBA00022729"/>
    </source>
</evidence>
<keyword evidence="4" id="KW-0964">Secreted</keyword>
<dbReference type="SUPFAM" id="SSF47266">
    <property type="entry name" value="4-helical cytokines"/>
    <property type="match status" value="1"/>
</dbReference>
<name>A0A5E4D5G3_MARMO</name>
<proteinExistence type="inferred from homology"/>
<dbReference type="GO" id="GO:0005126">
    <property type="term" value="F:cytokine receptor binding"/>
    <property type="evidence" value="ECO:0007669"/>
    <property type="project" value="InterPro"/>
</dbReference>
<dbReference type="GO" id="GO:0051607">
    <property type="term" value="P:defense response to virus"/>
    <property type="evidence" value="ECO:0007669"/>
    <property type="project" value="UniProtKB-KW"/>
</dbReference>
<dbReference type="EMBL" id="CABDUW010003599">
    <property type="protein sequence ID" value="VTJ89483.1"/>
    <property type="molecule type" value="Genomic_DNA"/>
</dbReference>
<dbReference type="Proteomes" id="UP000335636">
    <property type="component" value="Unassembled WGS sequence"/>
</dbReference>
<dbReference type="Pfam" id="PF00143">
    <property type="entry name" value="Interferon"/>
    <property type="match status" value="1"/>
</dbReference>
<evidence type="ECO:0000313" key="10">
    <source>
        <dbReference type="EMBL" id="KAF7486240.1"/>
    </source>
</evidence>
<keyword evidence="5 9" id="KW-0732">Signal</keyword>
<feature type="signal peptide" evidence="9">
    <location>
        <begin position="1"/>
        <end position="23"/>
    </location>
</feature>
<comment type="similarity">
    <text evidence="2 8">Belongs to the alpha/beta interferon family.</text>
</comment>
<evidence type="ECO:0000256" key="6">
    <source>
        <dbReference type="ARBA" id="ARBA00023118"/>
    </source>
</evidence>
<gene>
    <name evidence="10" type="ORF">GHT09_001775</name>
    <name evidence="11" type="ORF">MONAX_5E044031</name>
</gene>
<dbReference type="InterPro" id="IPR000471">
    <property type="entry name" value="Interferon_alpha/beta/delta"/>
</dbReference>
<evidence type="ECO:0000256" key="7">
    <source>
        <dbReference type="ARBA" id="ARBA00023157"/>
    </source>
</evidence>
<dbReference type="Gene3D" id="1.20.1250.10">
    <property type="match status" value="1"/>
</dbReference>
<keyword evidence="6 8" id="KW-0051">Antiviral defense</keyword>
<dbReference type="GO" id="GO:0005125">
    <property type="term" value="F:cytokine activity"/>
    <property type="evidence" value="ECO:0007669"/>
    <property type="project" value="UniProtKB-KW"/>
</dbReference>
<dbReference type="PANTHER" id="PTHR11691:SF60">
    <property type="entry name" value="INTERFERON ALPHA-5"/>
    <property type="match status" value="1"/>
</dbReference>
<dbReference type="InterPro" id="IPR009079">
    <property type="entry name" value="4_helix_cytokine-like_core"/>
</dbReference>
<evidence type="ECO:0000256" key="3">
    <source>
        <dbReference type="ARBA" id="ARBA00022514"/>
    </source>
</evidence>
<evidence type="ECO:0000256" key="4">
    <source>
        <dbReference type="ARBA" id="ARBA00022525"/>
    </source>
</evidence>
<evidence type="ECO:0000313" key="11">
    <source>
        <dbReference type="EMBL" id="VTJ89483.1"/>
    </source>
</evidence>
<dbReference type="GO" id="GO:0005615">
    <property type="term" value="C:extracellular space"/>
    <property type="evidence" value="ECO:0007669"/>
    <property type="project" value="UniProtKB-KW"/>
</dbReference>
<keyword evidence="7" id="KW-1015">Disulfide bond</keyword>
<evidence type="ECO:0000256" key="1">
    <source>
        <dbReference type="ARBA" id="ARBA00004613"/>
    </source>
</evidence>
<keyword evidence="3 8" id="KW-0202">Cytokine</keyword>
<dbReference type="Proteomes" id="UP000662637">
    <property type="component" value="Unassembled WGS sequence"/>
</dbReference>
<reference evidence="10" key="2">
    <citation type="submission" date="2020-08" db="EMBL/GenBank/DDBJ databases">
        <authorList>
            <person name="Shumante A."/>
            <person name="Zimin A.V."/>
            <person name="Puiu D."/>
            <person name="Salzberg S.L."/>
        </authorList>
    </citation>
    <scope>NUCLEOTIDE SEQUENCE</scope>
    <source>
        <strain evidence="10">WC2-LM</strain>
        <tissue evidence="10">Liver</tissue>
    </source>
</reference>
<dbReference type="EMBL" id="WJEC01000049">
    <property type="protein sequence ID" value="KAF7486240.1"/>
    <property type="molecule type" value="Genomic_DNA"/>
</dbReference>
<evidence type="ECO:0000256" key="2">
    <source>
        <dbReference type="ARBA" id="ARBA00011033"/>
    </source>
</evidence>
<dbReference type="FunFam" id="1.20.1250.10:FF:000001">
    <property type="entry name" value="Interferon alpha"/>
    <property type="match status" value="1"/>
</dbReference>
<organism evidence="11 12">
    <name type="scientific">Marmota monax</name>
    <name type="common">Woodchuck</name>
    <dbReference type="NCBI Taxonomy" id="9995"/>
    <lineage>
        <taxon>Eukaryota</taxon>
        <taxon>Metazoa</taxon>
        <taxon>Chordata</taxon>
        <taxon>Craniata</taxon>
        <taxon>Vertebrata</taxon>
        <taxon>Euteleostomi</taxon>
        <taxon>Mammalia</taxon>
        <taxon>Eutheria</taxon>
        <taxon>Euarchontoglires</taxon>
        <taxon>Glires</taxon>
        <taxon>Rodentia</taxon>
        <taxon>Sciuromorpha</taxon>
        <taxon>Sciuridae</taxon>
        <taxon>Xerinae</taxon>
        <taxon>Marmotini</taxon>
        <taxon>Marmota</taxon>
    </lineage>
</organism>
<keyword evidence="12" id="KW-1185">Reference proteome</keyword>
<dbReference type="PANTHER" id="PTHR11691">
    <property type="entry name" value="TYPE I INTERFERON"/>
    <property type="match status" value="1"/>
</dbReference>
<dbReference type="PROSITE" id="PS00252">
    <property type="entry name" value="INTERFERON_A_B_D"/>
    <property type="match status" value="1"/>
</dbReference>
<accession>A0A5E4D5G3</accession>